<accession>A0A1T4XZZ9</accession>
<dbReference type="FunFam" id="3.40.50.2300:FF:000001">
    <property type="entry name" value="DNA-binding response regulator PhoB"/>
    <property type="match status" value="1"/>
</dbReference>
<evidence type="ECO:0000256" key="7">
    <source>
        <dbReference type="ARBA" id="ARBA00024867"/>
    </source>
</evidence>
<dbReference type="OrthoDB" id="9790442at2"/>
<evidence type="ECO:0000256" key="5">
    <source>
        <dbReference type="ARBA" id="ARBA00023125"/>
    </source>
</evidence>
<keyword evidence="6" id="KW-0804">Transcription</keyword>
<evidence type="ECO:0000313" key="12">
    <source>
        <dbReference type="EMBL" id="SKA95154.1"/>
    </source>
</evidence>
<sequence length="228" mass="26352">MNETVLVVEDEERIRELIKAYLIKDEYNVLTAENGYEALKIIKNKDVHIAVIDVMMPVMDGWMLLNEIRKTSTLPVIMLTAKSDDEDKLLGFELGTDIYLTKPISPKIIAANIKALLKRTYYIENSAINAAYDDLYIDEDAHRVLINKEEVLLSPKEYDILLYLFKNKGITISREKILDKIWGIDYDGDIRTVDTHVKRLREKLGDKGYLITTVRGYGYKFEVKNDKV</sequence>
<dbReference type="GO" id="GO:0000976">
    <property type="term" value="F:transcription cis-regulatory region binding"/>
    <property type="evidence" value="ECO:0007669"/>
    <property type="project" value="TreeGrafter"/>
</dbReference>
<dbReference type="FunFam" id="1.10.10.10:FF:000018">
    <property type="entry name" value="DNA-binding response regulator ResD"/>
    <property type="match status" value="1"/>
</dbReference>
<evidence type="ECO:0000256" key="9">
    <source>
        <dbReference type="PROSITE-ProRule" id="PRU01091"/>
    </source>
</evidence>
<name>A0A1T4XZZ9_9CLOT</name>
<evidence type="ECO:0000256" key="4">
    <source>
        <dbReference type="ARBA" id="ARBA00023015"/>
    </source>
</evidence>
<proteinExistence type="predicted"/>
<dbReference type="CDD" id="cd00383">
    <property type="entry name" value="trans_reg_C"/>
    <property type="match status" value="1"/>
</dbReference>
<dbReference type="STRING" id="1147123.SAMN05443428_11743"/>
<dbReference type="InterPro" id="IPR001867">
    <property type="entry name" value="OmpR/PhoB-type_DNA-bd"/>
</dbReference>
<dbReference type="PROSITE" id="PS50110">
    <property type="entry name" value="RESPONSE_REGULATORY"/>
    <property type="match status" value="1"/>
</dbReference>
<evidence type="ECO:0000259" key="11">
    <source>
        <dbReference type="PROSITE" id="PS51755"/>
    </source>
</evidence>
<keyword evidence="4" id="KW-0805">Transcription regulation</keyword>
<dbReference type="InterPro" id="IPR011006">
    <property type="entry name" value="CheY-like_superfamily"/>
</dbReference>
<protein>
    <recommendedName>
        <fullName evidence="1">Stage 0 sporulation protein A homolog</fullName>
    </recommendedName>
</protein>
<dbReference type="EMBL" id="FUYH01000017">
    <property type="protein sequence ID" value="SKA95154.1"/>
    <property type="molecule type" value="Genomic_DNA"/>
</dbReference>
<evidence type="ECO:0000256" key="3">
    <source>
        <dbReference type="ARBA" id="ARBA00023012"/>
    </source>
</evidence>
<feature type="domain" description="Response regulatory" evidence="10">
    <location>
        <begin position="4"/>
        <end position="117"/>
    </location>
</feature>
<dbReference type="PANTHER" id="PTHR48111:SF73">
    <property type="entry name" value="ALKALINE PHOSPHATASE SYNTHESIS TRANSCRIPTIONAL REGULATORY PROTEIN PHOP"/>
    <property type="match status" value="1"/>
</dbReference>
<dbReference type="InterPro" id="IPR039420">
    <property type="entry name" value="WalR-like"/>
</dbReference>
<dbReference type="InterPro" id="IPR036388">
    <property type="entry name" value="WH-like_DNA-bd_sf"/>
</dbReference>
<evidence type="ECO:0000256" key="6">
    <source>
        <dbReference type="ARBA" id="ARBA00023163"/>
    </source>
</evidence>
<comment type="function">
    <text evidence="7">May play the central regulatory role in sporulation. It may be an element of the effector pathway responsible for the activation of sporulation genes in response to nutritional stress. Spo0A may act in concert with spo0H (a sigma factor) to control the expression of some genes that are critical to the sporulation process.</text>
</comment>
<dbReference type="Gene3D" id="3.40.50.2300">
    <property type="match status" value="1"/>
</dbReference>
<dbReference type="Gene3D" id="6.10.250.690">
    <property type="match status" value="1"/>
</dbReference>
<dbReference type="PANTHER" id="PTHR48111">
    <property type="entry name" value="REGULATOR OF RPOS"/>
    <property type="match status" value="1"/>
</dbReference>
<dbReference type="AlphaFoldDB" id="A0A1T4XZZ9"/>
<feature type="domain" description="OmpR/PhoB-type" evidence="11">
    <location>
        <begin position="127"/>
        <end position="223"/>
    </location>
</feature>
<dbReference type="PROSITE" id="PS51755">
    <property type="entry name" value="OMPR_PHOB"/>
    <property type="match status" value="1"/>
</dbReference>
<dbReference type="InterPro" id="IPR001789">
    <property type="entry name" value="Sig_transdc_resp-reg_receiver"/>
</dbReference>
<dbReference type="SUPFAM" id="SSF52172">
    <property type="entry name" value="CheY-like"/>
    <property type="match status" value="1"/>
</dbReference>
<dbReference type="Proteomes" id="UP000190105">
    <property type="component" value="Unassembled WGS sequence"/>
</dbReference>
<gene>
    <name evidence="12" type="ORF">SAMN05443428_11743</name>
</gene>
<reference evidence="13" key="1">
    <citation type="submission" date="2017-02" db="EMBL/GenBank/DDBJ databases">
        <authorList>
            <person name="Varghese N."/>
            <person name="Submissions S."/>
        </authorList>
    </citation>
    <scope>NUCLEOTIDE SEQUENCE [LARGE SCALE GENOMIC DNA]</scope>
    <source>
        <strain evidence="13">USBA 833</strain>
    </source>
</reference>
<keyword evidence="13" id="KW-1185">Reference proteome</keyword>
<feature type="modified residue" description="4-aspartylphosphate" evidence="8">
    <location>
        <position position="53"/>
    </location>
</feature>
<dbReference type="Gene3D" id="1.10.10.10">
    <property type="entry name" value="Winged helix-like DNA-binding domain superfamily/Winged helix DNA-binding domain"/>
    <property type="match status" value="1"/>
</dbReference>
<dbReference type="GO" id="GO:0005829">
    <property type="term" value="C:cytosol"/>
    <property type="evidence" value="ECO:0007669"/>
    <property type="project" value="TreeGrafter"/>
</dbReference>
<keyword evidence="2 8" id="KW-0597">Phosphoprotein</keyword>
<evidence type="ECO:0000259" key="10">
    <source>
        <dbReference type="PROSITE" id="PS50110"/>
    </source>
</evidence>
<evidence type="ECO:0000256" key="8">
    <source>
        <dbReference type="PROSITE-ProRule" id="PRU00169"/>
    </source>
</evidence>
<evidence type="ECO:0000313" key="13">
    <source>
        <dbReference type="Proteomes" id="UP000190105"/>
    </source>
</evidence>
<keyword evidence="5 9" id="KW-0238">DNA-binding</keyword>
<organism evidence="12 13">
    <name type="scientific">Caloramator quimbayensis</name>
    <dbReference type="NCBI Taxonomy" id="1147123"/>
    <lineage>
        <taxon>Bacteria</taxon>
        <taxon>Bacillati</taxon>
        <taxon>Bacillota</taxon>
        <taxon>Clostridia</taxon>
        <taxon>Eubacteriales</taxon>
        <taxon>Clostridiaceae</taxon>
        <taxon>Caloramator</taxon>
    </lineage>
</organism>
<dbReference type="SMART" id="SM00448">
    <property type="entry name" value="REC"/>
    <property type="match status" value="1"/>
</dbReference>
<dbReference type="Pfam" id="PF00072">
    <property type="entry name" value="Response_reg"/>
    <property type="match status" value="1"/>
</dbReference>
<feature type="DNA-binding region" description="OmpR/PhoB-type" evidence="9">
    <location>
        <begin position="127"/>
        <end position="223"/>
    </location>
</feature>
<dbReference type="RefSeq" id="WP_078697149.1">
    <property type="nucleotide sequence ID" value="NZ_FUYH01000017.1"/>
</dbReference>
<evidence type="ECO:0000256" key="2">
    <source>
        <dbReference type="ARBA" id="ARBA00022553"/>
    </source>
</evidence>
<dbReference type="GO" id="GO:0032993">
    <property type="term" value="C:protein-DNA complex"/>
    <property type="evidence" value="ECO:0007669"/>
    <property type="project" value="TreeGrafter"/>
</dbReference>
<keyword evidence="3" id="KW-0902">Two-component regulatory system</keyword>
<dbReference type="Pfam" id="PF00486">
    <property type="entry name" value="Trans_reg_C"/>
    <property type="match status" value="1"/>
</dbReference>
<dbReference type="SMART" id="SM00862">
    <property type="entry name" value="Trans_reg_C"/>
    <property type="match status" value="1"/>
</dbReference>
<dbReference type="CDD" id="cd17574">
    <property type="entry name" value="REC_OmpR"/>
    <property type="match status" value="1"/>
</dbReference>
<dbReference type="GO" id="GO:0000156">
    <property type="term" value="F:phosphorelay response regulator activity"/>
    <property type="evidence" value="ECO:0007669"/>
    <property type="project" value="TreeGrafter"/>
</dbReference>
<evidence type="ECO:0000256" key="1">
    <source>
        <dbReference type="ARBA" id="ARBA00018672"/>
    </source>
</evidence>
<dbReference type="GO" id="GO:0006355">
    <property type="term" value="P:regulation of DNA-templated transcription"/>
    <property type="evidence" value="ECO:0007669"/>
    <property type="project" value="InterPro"/>
</dbReference>